<gene>
    <name evidence="3" type="ORF">D6D21_08286</name>
</gene>
<sequence>MSLGSNRANTGSFLEVASDSRIGIAETNHHFSHKAISGTNHSRSSQSLSHRDALKQLNYLTPVVPLYDKQSFGQHKLKKSTNITTTTKMPKERSINPVAAQHKADKKQQLKKSKQNVQAQRNEKLARRNPERLQRQIDDLKSLATTQQLRPKDQATLDQLEKDLRAVRKARDVLGEKAPAFAKRREGGGVQEGRKRRRVEEEDEDETDEDVRNIPMPKDTPPPVPRRNQPHQLPNKPAVSAAPVVAQTTYSSAPVLRNLKEESRKFVPTTVAQNITRQKGQGGRLLEPEEADKLEKAGYNDARKVADEMEKEAEFEMMGRGETAEKALRHVEMEEVEDEGI</sequence>
<dbReference type="EMBL" id="QZAM01000214">
    <property type="protein sequence ID" value="THW37394.1"/>
    <property type="molecule type" value="Genomic_DNA"/>
</dbReference>
<dbReference type="GO" id="GO:0006396">
    <property type="term" value="P:RNA processing"/>
    <property type="evidence" value="ECO:0007669"/>
    <property type="project" value="InterPro"/>
</dbReference>
<evidence type="ECO:0000313" key="4">
    <source>
        <dbReference type="Proteomes" id="UP000309076"/>
    </source>
</evidence>
<feature type="domain" description="Wbp11/ELF5/Saf1 N-terminal" evidence="2">
    <location>
        <begin position="92"/>
        <end position="169"/>
    </location>
</feature>
<dbReference type="AlphaFoldDB" id="A0AB74IP16"/>
<accession>A0AB74IP16</accession>
<dbReference type="InterPro" id="IPR019007">
    <property type="entry name" value="Wbp11/ELF5/Saf1_N"/>
</dbReference>
<protein>
    <recommendedName>
        <fullName evidence="2">Wbp11/ELF5/Saf1 N-terminal domain-containing protein</fullName>
    </recommendedName>
</protein>
<comment type="caution">
    <text evidence="3">The sequence shown here is derived from an EMBL/GenBank/DDBJ whole genome shotgun (WGS) entry which is preliminary data.</text>
</comment>
<evidence type="ECO:0000256" key="1">
    <source>
        <dbReference type="SAM" id="MobiDB-lite"/>
    </source>
</evidence>
<evidence type="ECO:0000259" key="2">
    <source>
        <dbReference type="Pfam" id="PF09429"/>
    </source>
</evidence>
<evidence type="ECO:0000313" key="3">
    <source>
        <dbReference type="EMBL" id="THW37394.1"/>
    </source>
</evidence>
<feature type="region of interest" description="Disordered" evidence="1">
    <location>
        <begin position="178"/>
        <end position="242"/>
    </location>
</feature>
<feature type="compositionally biased region" description="Basic and acidic residues" evidence="1">
    <location>
        <begin position="121"/>
        <end position="133"/>
    </location>
</feature>
<proteinExistence type="predicted"/>
<dbReference type="Pfam" id="PF09429">
    <property type="entry name" value="Wbp11"/>
    <property type="match status" value="1"/>
</dbReference>
<dbReference type="Proteomes" id="UP000309076">
    <property type="component" value="Unassembled WGS sequence"/>
</dbReference>
<reference evidence="3 4" key="1">
    <citation type="submission" date="2018-10" db="EMBL/GenBank/DDBJ databases">
        <title>Fifty Aureobasidium pullulans genomes reveal a recombining polyextremotolerant generalist.</title>
        <authorList>
            <person name="Gostincar C."/>
            <person name="Turk M."/>
            <person name="Zajc J."/>
            <person name="Gunde-Cimerman N."/>
        </authorList>
    </citation>
    <scope>NUCLEOTIDE SEQUENCE [LARGE SCALE GENOMIC DNA]</scope>
    <source>
        <strain evidence="3 4">EXF-10796</strain>
    </source>
</reference>
<organism evidence="3 4">
    <name type="scientific">Aureobasidium pullulans</name>
    <name type="common">Black yeast</name>
    <name type="synonym">Pullularia pullulans</name>
    <dbReference type="NCBI Taxonomy" id="5580"/>
    <lineage>
        <taxon>Eukaryota</taxon>
        <taxon>Fungi</taxon>
        <taxon>Dikarya</taxon>
        <taxon>Ascomycota</taxon>
        <taxon>Pezizomycotina</taxon>
        <taxon>Dothideomycetes</taxon>
        <taxon>Dothideomycetidae</taxon>
        <taxon>Dothideales</taxon>
        <taxon>Saccotheciaceae</taxon>
        <taxon>Aureobasidium</taxon>
    </lineage>
</organism>
<name>A0AB74IP16_AURPU</name>
<feature type="region of interest" description="Disordered" evidence="1">
    <location>
        <begin position="73"/>
        <end position="133"/>
    </location>
</feature>